<keyword evidence="3" id="KW-0862">Zinc</keyword>
<keyword evidence="1" id="KW-0479">Metal-binding</keyword>
<dbReference type="GO" id="GO:0016567">
    <property type="term" value="P:protein ubiquitination"/>
    <property type="evidence" value="ECO:0007669"/>
    <property type="project" value="InterPro"/>
</dbReference>
<evidence type="ECO:0000256" key="1">
    <source>
        <dbReference type="ARBA" id="ARBA00022723"/>
    </source>
</evidence>
<keyword evidence="2" id="KW-0863">Zinc-finger</keyword>
<dbReference type="GO" id="GO:0006511">
    <property type="term" value="P:ubiquitin-dependent protein catabolic process"/>
    <property type="evidence" value="ECO:0007669"/>
    <property type="project" value="TreeGrafter"/>
</dbReference>
<dbReference type="InterPro" id="IPR013083">
    <property type="entry name" value="Znf_RING/FYVE/PHD"/>
</dbReference>
<dbReference type="Proteomes" id="UP000467840">
    <property type="component" value="Chromosome 16"/>
</dbReference>
<dbReference type="GO" id="GO:0006397">
    <property type="term" value="P:mRNA processing"/>
    <property type="evidence" value="ECO:0007669"/>
    <property type="project" value="InterPro"/>
</dbReference>
<name>A0A6A6LUK3_HEVBR</name>
<reference evidence="5 6" key="1">
    <citation type="journal article" date="2020" name="Mol. Plant">
        <title>The Chromosome-Based Rubber Tree Genome Provides New Insights into Spurge Genome Evolution and Rubber Biosynthesis.</title>
        <authorList>
            <person name="Liu J."/>
            <person name="Shi C."/>
            <person name="Shi C.C."/>
            <person name="Li W."/>
            <person name="Zhang Q.J."/>
            <person name="Zhang Y."/>
            <person name="Li K."/>
            <person name="Lu H.F."/>
            <person name="Shi C."/>
            <person name="Zhu S.T."/>
            <person name="Xiao Z.Y."/>
            <person name="Nan H."/>
            <person name="Yue Y."/>
            <person name="Zhu X.G."/>
            <person name="Wu Y."/>
            <person name="Hong X.N."/>
            <person name="Fan G.Y."/>
            <person name="Tong Y."/>
            <person name="Zhang D."/>
            <person name="Mao C.L."/>
            <person name="Liu Y.L."/>
            <person name="Hao S.J."/>
            <person name="Liu W.Q."/>
            <person name="Lv M.Q."/>
            <person name="Zhang H.B."/>
            <person name="Liu Y."/>
            <person name="Hu-Tang G.R."/>
            <person name="Wang J.P."/>
            <person name="Wang J.H."/>
            <person name="Sun Y.H."/>
            <person name="Ni S.B."/>
            <person name="Chen W.B."/>
            <person name="Zhang X.C."/>
            <person name="Jiao Y.N."/>
            <person name="Eichler E.E."/>
            <person name="Li G.H."/>
            <person name="Liu X."/>
            <person name="Gao L.Z."/>
        </authorList>
    </citation>
    <scope>NUCLEOTIDE SEQUENCE [LARGE SCALE GENOMIC DNA]</scope>
    <source>
        <strain evidence="6">cv. GT1</strain>
        <tissue evidence="5">Leaf</tissue>
    </source>
</reference>
<dbReference type="CDD" id="cd16620">
    <property type="entry name" value="vRING-HC-C4C4_RBBP6"/>
    <property type="match status" value="1"/>
</dbReference>
<dbReference type="Pfam" id="PF14223">
    <property type="entry name" value="Retrotran_gag_2"/>
    <property type="match status" value="1"/>
</dbReference>
<gene>
    <name evidence="5" type="ORF">GH714_028401</name>
</gene>
<evidence type="ECO:0000313" key="5">
    <source>
        <dbReference type="EMBL" id="KAF2304185.1"/>
    </source>
</evidence>
<dbReference type="GO" id="GO:0061630">
    <property type="term" value="F:ubiquitin protein ligase activity"/>
    <property type="evidence" value="ECO:0007669"/>
    <property type="project" value="InterPro"/>
</dbReference>
<keyword evidence="6" id="KW-1185">Reference proteome</keyword>
<dbReference type="InterPro" id="IPR033489">
    <property type="entry name" value="RBBP6"/>
</dbReference>
<dbReference type="Gene3D" id="3.30.40.10">
    <property type="entry name" value="Zinc/RING finger domain, C3HC4 (zinc finger)"/>
    <property type="match status" value="1"/>
</dbReference>
<evidence type="ECO:0000256" key="2">
    <source>
        <dbReference type="ARBA" id="ARBA00022771"/>
    </source>
</evidence>
<organism evidence="5 6">
    <name type="scientific">Hevea brasiliensis</name>
    <name type="common">Para rubber tree</name>
    <name type="synonym">Siphonia brasiliensis</name>
    <dbReference type="NCBI Taxonomy" id="3981"/>
    <lineage>
        <taxon>Eukaryota</taxon>
        <taxon>Viridiplantae</taxon>
        <taxon>Streptophyta</taxon>
        <taxon>Embryophyta</taxon>
        <taxon>Tracheophyta</taxon>
        <taxon>Spermatophyta</taxon>
        <taxon>Magnoliopsida</taxon>
        <taxon>eudicotyledons</taxon>
        <taxon>Gunneridae</taxon>
        <taxon>Pentapetalae</taxon>
        <taxon>rosids</taxon>
        <taxon>fabids</taxon>
        <taxon>Malpighiales</taxon>
        <taxon>Euphorbiaceae</taxon>
        <taxon>Crotonoideae</taxon>
        <taxon>Micrandreae</taxon>
        <taxon>Hevea</taxon>
    </lineage>
</organism>
<sequence>MKAYLRAFDLWEVVETGRDPPPLRVDPMLAQIKYYSEECAKKYKALFYLHQAVSDVIFTRIMSCETAKEAWDKLKEEFHGSDKTRQMQILNLRRDIEVLRMKDSESVKEYSDGLMKTINQIRLLRDDAKEYDSISVDGSVISVDALKRKIFEYVESEDSKIKALVNTPALDWQLEGSIGVGSRTQGLNGRGCGRMDGHSFGGLWKKTPPEGYICHRCKVPGHFIQYCPTNGDPNYDFKRVRPPTGIPKSMLVPNPDGSYVLSSSATAVLQPNDDAFKKEIFGCFPSKRSWSVSDLPPELLCPLCKQVMKDAVLTSKCCFKSFCDKCIRDHLIISKLKCVCGAANVLADSLIPNMTLRDTINCFGV</sequence>
<protein>
    <recommendedName>
        <fullName evidence="4">Zinc knuckle CX2CX3GHX4C domain-containing protein</fullName>
    </recommendedName>
</protein>
<dbReference type="Gene3D" id="4.10.60.10">
    <property type="entry name" value="Zinc finger, CCHC-type"/>
    <property type="match status" value="1"/>
</dbReference>
<proteinExistence type="predicted"/>
<dbReference type="EMBL" id="JAAGAX010000009">
    <property type="protein sequence ID" value="KAF2304185.1"/>
    <property type="molecule type" value="Genomic_DNA"/>
</dbReference>
<evidence type="ECO:0000313" key="6">
    <source>
        <dbReference type="Proteomes" id="UP000467840"/>
    </source>
</evidence>
<dbReference type="PANTHER" id="PTHR15439">
    <property type="entry name" value="RETINOBLASTOMA-BINDING PROTEIN 6"/>
    <property type="match status" value="1"/>
</dbReference>
<comment type="caution">
    <text evidence="5">The sequence shown here is derived from an EMBL/GenBank/DDBJ whole genome shotgun (WGS) entry which is preliminary data.</text>
</comment>
<dbReference type="InterPro" id="IPR025829">
    <property type="entry name" value="Zn_knuckle_CX2CX3GHX4C"/>
</dbReference>
<dbReference type="Pfam" id="PF13696">
    <property type="entry name" value="zf-CCHC_2"/>
    <property type="match status" value="1"/>
</dbReference>
<dbReference type="GO" id="GO:0008270">
    <property type="term" value="F:zinc ion binding"/>
    <property type="evidence" value="ECO:0007669"/>
    <property type="project" value="UniProtKB-KW"/>
</dbReference>
<dbReference type="AlphaFoldDB" id="A0A6A6LUK3"/>
<dbReference type="GO" id="GO:0005634">
    <property type="term" value="C:nucleus"/>
    <property type="evidence" value="ECO:0007669"/>
    <property type="project" value="TreeGrafter"/>
</dbReference>
<dbReference type="SUPFAM" id="SSF57850">
    <property type="entry name" value="RING/U-box"/>
    <property type="match status" value="1"/>
</dbReference>
<dbReference type="PANTHER" id="PTHR15439:SF20">
    <property type="entry name" value="DWNN DOMAIN-CONTAINING PROTEIN"/>
    <property type="match status" value="1"/>
</dbReference>
<evidence type="ECO:0000256" key="3">
    <source>
        <dbReference type="ARBA" id="ARBA00022833"/>
    </source>
</evidence>
<evidence type="ECO:0000259" key="4">
    <source>
        <dbReference type="Pfam" id="PF13696"/>
    </source>
</evidence>
<accession>A0A6A6LUK3</accession>
<feature type="domain" description="Zinc knuckle CX2CX3GHX4C" evidence="4">
    <location>
        <begin position="209"/>
        <end position="229"/>
    </location>
</feature>